<dbReference type="RefSeq" id="WP_096551918.1">
    <property type="nucleotide sequence ID" value="NZ_AP018335.1"/>
</dbReference>
<name>A0A840PXP7_URETH</name>
<dbReference type="EMBL" id="JACHGZ010000021">
    <property type="protein sequence ID" value="MBB5149471.1"/>
    <property type="molecule type" value="Genomic_DNA"/>
</dbReference>
<sequence>MMRKIFIILFGISFIILLFWLNLEKELDYDDYENMELLSTKSKSQLENEGYSKVDIEKIKEFDKNYQNHLSLVNMIENNTVKHYGYNNRIIEEHRKIIYEKNDFTKQHNHLMFNTIVMDLARDEERDAARIIIEFEWNNKPSSNRHAINVTYNNFIMKNIYTALKYVDSKDQNDIVYKMAELEPVNFLDGFYTDFDSRKRIDGKNYVLTAGIIVLDVRSYIVGKGIAPLSITSRYVTKPLIGSQEILSEQVIVNAGNEI</sequence>
<keyword evidence="1" id="KW-0472">Membrane</keyword>
<proteinExistence type="predicted"/>
<evidence type="ECO:0000313" key="2">
    <source>
        <dbReference type="EMBL" id="MBB5149471.1"/>
    </source>
</evidence>
<reference evidence="2 3" key="1">
    <citation type="submission" date="2020-08" db="EMBL/GenBank/DDBJ databases">
        <title>Genomic Encyclopedia of Type Strains, Phase IV (KMG-IV): sequencing the most valuable type-strain genomes for metagenomic binning, comparative biology and taxonomic classification.</title>
        <authorList>
            <person name="Goeker M."/>
        </authorList>
    </citation>
    <scope>NUCLEOTIDE SEQUENCE [LARGE SCALE GENOMIC DNA]</scope>
    <source>
        <strain evidence="2 3">DSM 10633</strain>
    </source>
</reference>
<dbReference type="Proteomes" id="UP000557217">
    <property type="component" value="Unassembled WGS sequence"/>
</dbReference>
<accession>A0A840PXP7</accession>
<keyword evidence="1" id="KW-1133">Transmembrane helix</keyword>
<comment type="caution">
    <text evidence="2">The sequence shown here is derived from an EMBL/GenBank/DDBJ whole genome shotgun (WGS) entry which is preliminary data.</text>
</comment>
<gene>
    <name evidence="2" type="ORF">HNR36_001861</name>
</gene>
<evidence type="ECO:0000256" key="1">
    <source>
        <dbReference type="SAM" id="Phobius"/>
    </source>
</evidence>
<dbReference type="AlphaFoldDB" id="A0A840PXP7"/>
<evidence type="ECO:0000313" key="3">
    <source>
        <dbReference type="Proteomes" id="UP000557217"/>
    </source>
</evidence>
<protein>
    <submittedName>
        <fullName evidence="2">Uncharacterized protein</fullName>
    </submittedName>
</protein>
<feature type="transmembrane region" description="Helical" evidence="1">
    <location>
        <begin position="5"/>
        <end position="23"/>
    </location>
</feature>
<organism evidence="2 3">
    <name type="scientific">Ureibacillus thermosphaericus</name>
    <dbReference type="NCBI Taxonomy" id="51173"/>
    <lineage>
        <taxon>Bacteria</taxon>
        <taxon>Bacillati</taxon>
        <taxon>Bacillota</taxon>
        <taxon>Bacilli</taxon>
        <taxon>Bacillales</taxon>
        <taxon>Caryophanaceae</taxon>
        <taxon>Ureibacillus</taxon>
    </lineage>
</organism>
<keyword evidence="3" id="KW-1185">Reference proteome</keyword>
<keyword evidence="1" id="KW-0812">Transmembrane</keyword>